<gene>
    <name evidence="2" type="ORF">PV08_03430</name>
</gene>
<evidence type="ECO:0000313" key="2">
    <source>
        <dbReference type="EMBL" id="KIW19138.1"/>
    </source>
</evidence>
<dbReference type="VEuPathDB" id="FungiDB:PV08_03430"/>
<accession>A0A0D2BJP9</accession>
<dbReference type="GeneID" id="27330513"/>
<dbReference type="SUPFAM" id="SSF102198">
    <property type="entry name" value="Putative cyclase"/>
    <property type="match status" value="1"/>
</dbReference>
<dbReference type="Gene3D" id="3.50.30.50">
    <property type="entry name" value="Putative cyclase"/>
    <property type="match status" value="1"/>
</dbReference>
<protein>
    <recommendedName>
        <fullName evidence="4">Cyclase</fullName>
    </recommendedName>
</protein>
<organism evidence="2 3">
    <name type="scientific">Exophiala spinifera</name>
    <dbReference type="NCBI Taxonomy" id="91928"/>
    <lineage>
        <taxon>Eukaryota</taxon>
        <taxon>Fungi</taxon>
        <taxon>Dikarya</taxon>
        <taxon>Ascomycota</taxon>
        <taxon>Pezizomycotina</taxon>
        <taxon>Eurotiomycetes</taxon>
        <taxon>Chaetothyriomycetidae</taxon>
        <taxon>Chaetothyriales</taxon>
        <taxon>Herpotrichiellaceae</taxon>
        <taxon>Exophiala</taxon>
    </lineage>
</organism>
<dbReference type="GO" id="GO:0004061">
    <property type="term" value="F:arylformamidase activity"/>
    <property type="evidence" value="ECO:0007669"/>
    <property type="project" value="InterPro"/>
</dbReference>
<dbReference type="AlphaFoldDB" id="A0A0D2BJP9"/>
<evidence type="ECO:0000313" key="3">
    <source>
        <dbReference type="Proteomes" id="UP000053328"/>
    </source>
</evidence>
<dbReference type="InterPro" id="IPR007325">
    <property type="entry name" value="KFase/CYL"/>
</dbReference>
<proteinExistence type="inferred from homology"/>
<evidence type="ECO:0000256" key="1">
    <source>
        <dbReference type="ARBA" id="ARBA00007865"/>
    </source>
</evidence>
<dbReference type="Proteomes" id="UP000053328">
    <property type="component" value="Unassembled WGS sequence"/>
</dbReference>
<dbReference type="InterPro" id="IPR037175">
    <property type="entry name" value="KFase_sf"/>
</dbReference>
<dbReference type="OrthoDB" id="5396at2759"/>
<comment type="similarity">
    <text evidence="1">Belongs to the Cyclase 1 superfamily.</text>
</comment>
<dbReference type="EMBL" id="KN847493">
    <property type="protein sequence ID" value="KIW19138.1"/>
    <property type="molecule type" value="Genomic_DNA"/>
</dbReference>
<dbReference type="GO" id="GO:0019441">
    <property type="term" value="P:L-tryptophan catabolic process to kynurenine"/>
    <property type="evidence" value="ECO:0007669"/>
    <property type="project" value="InterPro"/>
</dbReference>
<keyword evidence="3" id="KW-1185">Reference proteome</keyword>
<evidence type="ECO:0008006" key="4">
    <source>
        <dbReference type="Google" id="ProtNLM"/>
    </source>
</evidence>
<reference evidence="2 3" key="1">
    <citation type="submission" date="2015-01" db="EMBL/GenBank/DDBJ databases">
        <title>The Genome Sequence of Exophiala spinifera CBS89968.</title>
        <authorList>
            <consortium name="The Broad Institute Genomics Platform"/>
            <person name="Cuomo C."/>
            <person name="de Hoog S."/>
            <person name="Gorbushina A."/>
            <person name="Stielow B."/>
            <person name="Teixiera M."/>
            <person name="Abouelleil A."/>
            <person name="Chapman S.B."/>
            <person name="Priest M."/>
            <person name="Young S.K."/>
            <person name="Wortman J."/>
            <person name="Nusbaum C."/>
            <person name="Birren B."/>
        </authorList>
    </citation>
    <scope>NUCLEOTIDE SEQUENCE [LARGE SCALE GENOMIC DNA]</scope>
    <source>
        <strain evidence="2 3">CBS 89968</strain>
    </source>
</reference>
<dbReference type="PANTHER" id="PTHR34861:SF10">
    <property type="entry name" value="CYCLASE"/>
    <property type="match status" value="1"/>
</dbReference>
<dbReference type="PANTHER" id="PTHR34861">
    <property type="match status" value="1"/>
</dbReference>
<dbReference type="RefSeq" id="XP_016239354.1">
    <property type="nucleotide sequence ID" value="XM_016377784.1"/>
</dbReference>
<name>A0A0D2BJP9_9EURO</name>
<sequence>MASEPQYTFPVFEGLPAVTGTPQGCVWGMYDRDGKKDEVGAINLLTPAVVRAASLEIRTGRHVQLDWALENLEFPGFHRKPFEQKVIDLSKSLGAYGFDDEIHINTQSGSQWDSLKHHAYQPGKVFYNGLTFEDALTSNTNGIHNWCERGGIVGRGILIDMVRFYEKRDGKAPNAWERFEIPVADLKAALADQGTTPKQGDLLMVRSGYVRQHNGASTEERKLGTFGTDKKAIGVANNEEMVKWLYSQHFSAHIGDTVAFEAWPPPHLGQWIIHEWSLVWWGAPIGELWNLEGLAAECERQQRWTFFVTSAPLHVKGGVGSPPGAIAIF</sequence>
<dbReference type="HOGENOM" id="CLU_030671_1_0_1"/>
<dbReference type="Pfam" id="PF04199">
    <property type="entry name" value="Cyclase"/>
    <property type="match status" value="1"/>
</dbReference>